<dbReference type="Gene3D" id="3.30.420.40">
    <property type="match status" value="2"/>
</dbReference>
<reference evidence="2 3" key="1">
    <citation type="submission" date="2022-03" db="EMBL/GenBank/DDBJ databases">
        <title>Isotopic signatures of nitrous oxide derived from detoxification processes.</title>
        <authorList>
            <person name="Behrendt U."/>
            <person name="Buchen C."/>
            <person name="Well R."/>
            <person name="Ulrich A."/>
            <person name="Rohe L."/>
            <person name="Kolb S."/>
            <person name="Schloter M."/>
            <person name="Horn M.A."/>
            <person name="Augustin J."/>
        </authorList>
    </citation>
    <scope>NUCLEOTIDE SEQUENCE [LARGE SCALE GENOMIC DNA]</scope>
    <source>
        <strain evidence="2 3">S4-C24</strain>
    </source>
</reference>
<proteinExistence type="predicted"/>
<organism evidence="2 3">
    <name type="scientific">Arthrobacter sulfonylureivorans</name>
    <dbReference type="NCBI Taxonomy" id="2486855"/>
    <lineage>
        <taxon>Bacteria</taxon>
        <taxon>Bacillati</taxon>
        <taxon>Actinomycetota</taxon>
        <taxon>Actinomycetes</taxon>
        <taxon>Micrococcales</taxon>
        <taxon>Micrococcaceae</taxon>
        <taxon>Arthrobacter</taxon>
    </lineage>
</organism>
<evidence type="ECO:0000259" key="1">
    <source>
        <dbReference type="Pfam" id="PF01869"/>
    </source>
</evidence>
<dbReference type="RefSeq" id="WP_241914569.1">
    <property type="nucleotide sequence ID" value="NZ_CP093326.1"/>
</dbReference>
<gene>
    <name evidence="2" type="ORF">MNQ99_04280</name>
</gene>
<dbReference type="PANTHER" id="PTHR43190">
    <property type="entry name" value="N-ACETYL-D-GLUCOSAMINE KINASE"/>
    <property type="match status" value="1"/>
</dbReference>
<dbReference type="CDD" id="cd24007">
    <property type="entry name" value="ASKHA_NBD_eukNAGK-like"/>
    <property type="match status" value="1"/>
</dbReference>
<dbReference type="Pfam" id="PF01869">
    <property type="entry name" value="BcrAD_BadFG"/>
    <property type="match status" value="1"/>
</dbReference>
<dbReference type="PANTHER" id="PTHR43190:SF3">
    <property type="entry name" value="N-ACETYL-D-GLUCOSAMINE KINASE"/>
    <property type="match status" value="1"/>
</dbReference>
<dbReference type="InterPro" id="IPR052519">
    <property type="entry name" value="Euk-type_GlcNAc_Kinase"/>
</dbReference>
<dbReference type="InterPro" id="IPR043129">
    <property type="entry name" value="ATPase_NBD"/>
</dbReference>
<evidence type="ECO:0000313" key="2">
    <source>
        <dbReference type="EMBL" id="UNK46587.1"/>
    </source>
</evidence>
<keyword evidence="3" id="KW-1185">Reference proteome</keyword>
<dbReference type="Proteomes" id="UP000829069">
    <property type="component" value="Chromosome"/>
</dbReference>
<dbReference type="InterPro" id="IPR002731">
    <property type="entry name" value="ATPase_BadF"/>
</dbReference>
<sequence>MVQTLIGLDIGGSKTHGIRLDDGRVAAEATAGSANVQNTSPAQAAAALSEVFGRLGAAQVAAVYAGAGGIDTDGDADALRALIAPLAPGADIHVVHDTRLVLAAGHRSTGIGVVAGTGTSVWGINVAGEEARAGGWGHLLGDEGSGYWLGREAVRHALSRLDAGLPPDRLSALLLADCGLRKPVDLIALFHSPQTDRRFWAGKSRVVVAAAEDGEVPAQAMVDRAAADLAGQIRLVADRLGFAGPVVLGGGLGVHVRRFQRSVAAALEPHGITDIQPLDREPVFGIDVLAGLA</sequence>
<accession>A0ABY3W8C3</accession>
<dbReference type="SUPFAM" id="SSF53067">
    <property type="entry name" value="Actin-like ATPase domain"/>
    <property type="match status" value="2"/>
</dbReference>
<feature type="domain" description="ATPase BadF/BadG/BcrA/BcrD type" evidence="1">
    <location>
        <begin position="6"/>
        <end position="252"/>
    </location>
</feature>
<evidence type="ECO:0000313" key="3">
    <source>
        <dbReference type="Proteomes" id="UP000829069"/>
    </source>
</evidence>
<name>A0ABY3W8C3_9MICC</name>
<protein>
    <submittedName>
        <fullName evidence="2">ATPase</fullName>
    </submittedName>
</protein>
<dbReference type="EMBL" id="CP093326">
    <property type="protein sequence ID" value="UNK46587.1"/>
    <property type="molecule type" value="Genomic_DNA"/>
</dbReference>